<keyword evidence="3" id="KW-1185">Reference proteome</keyword>
<dbReference type="Proteomes" id="UP000825935">
    <property type="component" value="Chromosome 26"/>
</dbReference>
<evidence type="ECO:0000313" key="2">
    <source>
        <dbReference type="EMBL" id="KAH7296637.1"/>
    </source>
</evidence>
<gene>
    <name evidence="2" type="ORF">KP509_26G031800</name>
</gene>
<keyword evidence="1" id="KW-0812">Transmembrane</keyword>
<dbReference type="EMBL" id="CM035431">
    <property type="protein sequence ID" value="KAH7296637.1"/>
    <property type="molecule type" value="Genomic_DNA"/>
</dbReference>
<protein>
    <submittedName>
        <fullName evidence="2">Uncharacterized protein</fullName>
    </submittedName>
</protein>
<feature type="transmembrane region" description="Helical" evidence="1">
    <location>
        <begin position="61"/>
        <end position="83"/>
    </location>
</feature>
<accession>A0A8T2RLS4</accession>
<dbReference type="AlphaFoldDB" id="A0A8T2RLS4"/>
<evidence type="ECO:0000313" key="3">
    <source>
        <dbReference type="Proteomes" id="UP000825935"/>
    </source>
</evidence>
<keyword evidence="1" id="KW-0472">Membrane</keyword>
<comment type="caution">
    <text evidence="2">The sequence shown here is derived from an EMBL/GenBank/DDBJ whole genome shotgun (WGS) entry which is preliminary data.</text>
</comment>
<keyword evidence="1" id="KW-1133">Transmembrane helix</keyword>
<reference evidence="2" key="1">
    <citation type="submission" date="2021-08" db="EMBL/GenBank/DDBJ databases">
        <title>WGS assembly of Ceratopteris richardii.</title>
        <authorList>
            <person name="Marchant D.B."/>
            <person name="Chen G."/>
            <person name="Jenkins J."/>
            <person name="Shu S."/>
            <person name="Leebens-Mack J."/>
            <person name="Grimwood J."/>
            <person name="Schmutz J."/>
            <person name="Soltis P."/>
            <person name="Soltis D."/>
            <person name="Chen Z.-H."/>
        </authorList>
    </citation>
    <scope>NUCLEOTIDE SEQUENCE</scope>
    <source>
        <strain evidence="2">Whitten #5841</strain>
        <tissue evidence="2">Leaf</tissue>
    </source>
</reference>
<name>A0A8T2RLS4_CERRI</name>
<evidence type="ECO:0000256" key="1">
    <source>
        <dbReference type="SAM" id="Phobius"/>
    </source>
</evidence>
<sequence length="100" mass="11248">MSERMEYLSVPNLLNILHGEGPHRESFVVPRWSKSSSVIVVCAGILLFSHGHLYLPQSVVWSIRIPPVLIVFQICCLVAATGWKRSATCCQIWLSDLLSR</sequence>
<proteinExistence type="predicted"/>
<organism evidence="2 3">
    <name type="scientific">Ceratopteris richardii</name>
    <name type="common">Triangle waterfern</name>
    <dbReference type="NCBI Taxonomy" id="49495"/>
    <lineage>
        <taxon>Eukaryota</taxon>
        <taxon>Viridiplantae</taxon>
        <taxon>Streptophyta</taxon>
        <taxon>Embryophyta</taxon>
        <taxon>Tracheophyta</taxon>
        <taxon>Polypodiopsida</taxon>
        <taxon>Polypodiidae</taxon>
        <taxon>Polypodiales</taxon>
        <taxon>Pteridineae</taxon>
        <taxon>Pteridaceae</taxon>
        <taxon>Parkerioideae</taxon>
        <taxon>Ceratopteris</taxon>
    </lineage>
</organism>
<feature type="transmembrane region" description="Helical" evidence="1">
    <location>
        <begin position="37"/>
        <end position="55"/>
    </location>
</feature>